<dbReference type="Pfam" id="PF17862">
    <property type="entry name" value="AAA_lid_3"/>
    <property type="match status" value="1"/>
</dbReference>
<evidence type="ECO:0000256" key="3">
    <source>
        <dbReference type="ARBA" id="ARBA00010044"/>
    </source>
</evidence>
<dbReference type="NCBIfam" id="TIGR01241">
    <property type="entry name" value="FtsH_fam"/>
    <property type="match status" value="1"/>
</dbReference>
<evidence type="ECO:0000256" key="10">
    <source>
        <dbReference type="ARBA" id="ARBA00022833"/>
    </source>
</evidence>
<dbReference type="HAMAP" id="MF_01458">
    <property type="entry name" value="FtsH"/>
    <property type="match status" value="1"/>
</dbReference>
<dbReference type="GO" id="GO:0016887">
    <property type="term" value="F:ATP hydrolysis activity"/>
    <property type="evidence" value="ECO:0007669"/>
    <property type="project" value="InterPro"/>
</dbReference>
<evidence type="ECO:0000256" key="16">
    <source>
        <dbReference type="ARBA" id="ARBA00062117"/>
    </source>
</evidence>
<protein>
    <recommendedName>
        <fullName evidence="17">ATP-dependent zinc metalloprotease YME1L1</fullName>
    </recommendedName>
    <alternativeName>
        <fullName evidence="18">ATP-dependent metalloprotease FtsH1</fullName>
    </alternativeName>
    <alternativeName>
        <fullName evidence="19">YME1-like protein 1</fullName>
    </alternativeName>
</protein>
<keyword evidence="5" id="KW-0645">Protease</keyword>
<comment type="similarity">
    <text evidence="3">In the C-terminal section; belongs to the peptidase M41 family.</text>
</comment>
<dbReference type="SUPFAM" id="SSF52540">
    <property type="entry name" value="P-loop containing nucleoside triphosphate hydrolases"/>
    <property type="match status" value="1"/>
</dbReference>
<evidence type="ECO:0000256" key="13">
    <source>
        <dbReference type="ARBA" id="ARBA00023049"/>
    </source>
</evidence>
<dbReference type="Gene3D" id="1.20.58.760">
    <property type="entry name" value="Peptidase M41"/>
    <property type="match status" value="1"/>
</dbReference>
<dbReference type="InterPro" id="IPR003960">
    <property type="entry name" value="ATPase_AAA_CS"/>
</dbReference>
<dbReference type="InterPro" id="IPR000642">
    <property type="entry name" value="Peptidase_M41"/>
</dbReference>
<dbReference type="InterPro" id="IPR003959">
    <property type="entry name" value="ATPase_AAA_core"/>
</dbReference>
<dbReference type="GO" id="GO:0006515">
    <property type="term" value="P:protein quality control for misfolded or incompletely synthesized proteins"/>
    <property type="evidence" value="ECO:0007669"/>
    <property type="project" value="TreeGrafter"/>
</dbReference>
<proteinExistence type="inferred from homology"/>
<name>A0A673M743_9TELE</name>
<evidence type="ECO:0000256" key="6">
    <source>
        <dbReference type="ARBA" id="ARBA00022692"/>
    </source>
</evidence>
<reference evidence="22" key="1">
    <citation type="submission" date="2025-08" db="UniProtKB">
        <authorList>
            <consortium name="Ensembl"/>
        </authorList>
    </citation>
    <scope>IDENTIFICATION</scope>
</reference>
<keyword evidence="14" id="KW-0496">Mitochondrion</keyword>
<comment type="similarity">
    <text evidence="20">Belongs to the AAA ATPase family.</text>
</comment>
<dbReference type="GO" id="GO:0004222">
    <property type="term" value="F:metalloendopeptidase activity"/>
    <property type="evidence" value="ECO:0007669"/>
    <property type="project" value="InterPro"/>
</dbReference>
<keyword evidence="13" id="KW-0482">Metalloprotease</keyword>
<dbReference type="Ensembl" id="ENSSRHT00000090305.1">
    <property type="protein sequence ID" value="ENSSRHP00000087931.1"/>
    <property type="gene ID" value="ENSSRHG00000042163.1"/>
</dbReference>
<dbReference type="InterPro" id="IPR027417">
    <property type="entry name" value="P-loop_NTPase"/>
</dbReference>
<evidence type="ECO:0000256" key="4">
    <source>
        <dbReference type="ARBA" id="ARBA00010550"/>
    </source>
</evidence>
<evidence type="ECO:0000256" key="1">
    <source>
        <dbReference type="ARBA" id="ARBA00001947"/>
    </source>
</evidence>
<evidence type="ECO:0000256" key="18">
    <source>
        <dbReference type="ARBA" id="ARBA00078792"/>
    </source>
</evidence>
<dbReference type="Pfam" id="PF01434">
    <property type="entry name" value="Peptidase_M41"/>
    <property type="match status" value="1"/>
</dbReference>
<comment type="subunit">
    <text evidence="16">Homohexamer; may also form heterohexamers. Exists in several complexes of 600-1100 kDa. Interacts with AFG1L.</text>
</comment>
<dbReference type="PROSITE" id="PS00674">
    <property type="entry name" value="AAA"/>
    <property type="match status" value="1"/>
</dbReference>
<evidence type="ECO:0000256" key="19">
    <source>
        <dbReference type="ARBA" id="ARBA00078852"/>
    </source>
</evidence>
<reference evidence="22" key="2">
    <citation type="submission" date="2025-09" db="UniProtKB">
        <authorList>
            <consortium name="Ensembl"/>
        </authorList>
    </citation>
    <scope>IDENTIFICATION</scope>
</reference>
<dbReference type="GO" id="GO:0010636">
    <property type="term" value="P:positive regulation of mitochondrial fusion"/>
    <property type="evidence" value="ECO:0007669"/>
    <property type="project" value="UniProtKB-ARBA"/>
</dbReference>
<gene>
    <name evidence="22" type="primary">LOC107712801</name>
</gene>
<comment type="subcellular location">
    <subcellularLocation>
        <location evidence="2">Mitochondrion membrane</location>
    </subcellularLocation>
</comment>
<dbReference type="AlphaFoldDB" id="A0A673M743"/>
<dbReference type="Proteomes" id="UP000472270">
    <property type="component" value="Unassembled WGS sequence"/>
</dbReference>
<evidence type="ECO:0000256" key="11">
    <source>
        <dbReference type="ARBA" id="ARBA00022840"/>
    </source>
</evidence>
<keyword evidence="9" id="KW-0378">Hydrolase</keyword>
<dbReference type="GO" id="GO:0004176">
    <property type="term" value="F:ATP-dependent peptidase activity"/>
    <property type="evidence" value="ECO:0007669"/>
    <property type="project" value="InterPro"/>
</dbReference>
<dbReference type="PANTHER" id="PTHR23076">
    <property type="entry name" value="METALLOPROTEASE M41 FTSH"/>
    <property type="match status" value="1"/>
</dbReference>
<feature type="domain" description="AAA+ ATPase" evidence="21">
    <location>
        <begin position="254"/>
        <end position="391"/>
    </location>
</feature>
<keyword evidence="15" id="KW-0472">Membrane</keyword>
<evidence type="ECO:0000256" key="5">
    <source>
        <dbReference type="ARBA" id="ARBA00022670"/>
    </source>
</evidence>
<keyword evidence="6" id="KW-0812">Transmembrane</keyword>
<dbReference type="GO" id="GO:0046872">
    <property type="term" value="F:metal ion binding"/>
    <property type="evidence" value="ECO:0007669"/>
    <property type="project" value="UniProtKB-KW"/>
</dbReference>
<sequence>MMLKKMLIGLFSQPKVNLKDLGLSELRYSHVRDVLEHLLPSIDPEEKSISSAAQNSTTWRTSHISASSFFQNKYGEMCVFLCLCLVWVQNRGFKTMKSKTRHVQSGFEGPVDAENYKPAFMKGLLMKEKQDMGSLEQLKRNNLPESDQDAFKIGFTEGFMKAQALTQRTQDSVKRTRLIIFVLLLVGLYGVSRSPLFSVSYRTTSGLDSAVDPIQMKNVTFEHVKGVEEAKNELQDVVEFLRTPQKFTVLGGKLPKGILLVGPPGTGKTLLARAVAGEADVPFYYASGSEFDEMFVGVGASRIRNLFKEAKASAPCVIFIDELDSVGGKRIESPMHPYSRQTINQLLAEMDGFKPNEGVIVIGATNFAEALDNALVRPGRFDMQVTVPRPDVKGRTEILEWYLKKIKVDSAVDAEIIARGTVGFSGAGLENLVNQAALKAAGDGKDLVTMKELEFAKDKILMGPERRSVQIDKRNKMITAYHESGHAIVAYYTKDAMPINKATIMPRGPSLGHVSLLPENDRWNETRAQLLAQMDVSMGGRVAEELVFGNDHITTGASSDFDGATKIAQMMVTQFGMSDKLGVMTYNDLTNHSSETQAAVEQEVRVLLQNSYERAKNLLKTYSKEHKLLADALLTYETLNAKEIQMILEGKSLDPR</sequence>
<dbReference type="GO" id="GO:0034982">
    <property type="term" value="P:mitochondrial protein processing"/>
    <property type="evidence" value="ECO:0007669"/>
    <property type="project" value="UniProtKB-ARBA"/>
</dbReference>
<evidence type="ECO:0000256" key="8">
    <source>
        <dbReference type="ARBA" id="ARBA00022741"/>
    </source>
</evidence>
<dbReference type="FunFam" id="3.40.50.300:FF:000195">
    <property type="entry name" value="ATP-dependent zinc metalloprotease FTSH 11"/>
    <property type="match status" value="1"/>
</dbReference>
<organism evidence="22 23">
    <name type="scientific">Sinocyclocheilus rhinocerous</name>
    <dbReference type="NCBI Taxonomy" id="307959"/>
    <lineage>
        <taxon>Eukaryota</taxon>
        <taxon>Metazoa</taxon>
        <taxon>Chordata</taxon>
        <taxon>Craniata</taxon>
        <taxon>Vertebrata</taxon>
        <taxon>Euteleostomi</taxon>
        <taxon>Actinopterygii</taxon>
        <taxon>Neopterygii</taxon>
        <taxon>Teleostei</taxon>
        <taxon>Ostariophysi</taxon>
        <taxon>Cypriniformes</taxon>
        <taxon>Cyprinidae</taxon>
        <taxon>Cyprininae</taxon>
        <taxon>Sinocyclocheilus</taxon>
    </lineage>
</organism>
<evidence type="ECO:0000259" key="21">
    <source>
        <dbReference type="SMART" id="SM00382"/>
    </source>
</evidence>
<dbReference type="CDD" id="cd19501">
    <property type="entry name" value="RecA-like_FtsH"/>
    <property type="match status" value="1"/>
</dbReference>
<evidence type="ECO:0000256" key="12">
    <source>
        <dbReference type="ARBA" id="ARBA00022989"/>
    </source>
</evidence>
<dbReference type="Gene3D" id="1.10.8.60">
    <property type="match status" value="1"/>
</dbReference>
<dbReference type="InterPro" id="IPR041569">
    <property type="entry name" value="AAA_lid_3"/>
</dbReference>
<comment type="cofactor">
    <cofactor evidence="1">
        <name>Zn(2+)</name>
        <dbReference type="ChEBI" id="CHEBI:29105"/>
    </cofactor>
</comment>
<dbReference type="InterPro" id="IPR003593">
    <property type="entry name" value="AAA+_ATPase"/>
</dbReference>
<evidence type="ECO:0000256" key="15">
    <source>
        <dbReference type="ARBA" id="ARBA00023136"/>
    </source>
</evidence>
<accession>A0A673M743</accession>
<dbReference type="Gene3D" id="3.40.50.300">
    <property type="entry name" value="P-loop containing nucleotide triphosphate hydrolases"/>
    <property type="match status" value="1"/>
</dbReference>
<evidence type="ECO:0000313" key="23">
    <source>
        <dbReference type="Proteomes" id="UP000472270"/>
    </source>
</evidence>
<keyword evidence="23" id="KW-1185">Reference proteome</keyword>
<evidence type="ECO:0000256" key="17">
    <source>
        <dbReference type="ARBA" id="ARBA00072035"/>
    </source>
</evidence>
<dbReference type="InterPro" id="IPR037219">
    <property type="entry name" value="Peptidase_M41-like"/>
</dbReference>
<evidence type="ECO:0000256" key="9">
    <source>
        <dbReference type="ARBA" id="ARBA00022801"/>
    </source>
</evidence>
<keyword evidence="12" id="KW-1133">Transmembrane helix</keyword>
<dbReference type="Pfam" id="PF00004">
    <property type="entry name" value="AAA"/>
    <property type="match status" value="1"/>
</dbReference>
<dbReference type="GO" id="GO:0005743">
    <property type="term" value="C:mitochondrial inner membrane"/>
    <property type="evidence" value="ECO:0007669"/>
    <property type="project" value="TreeGrafter"/>
</dbReference>
<keyword evidence="8 20" id="KW-0547">Nucleotide-binding</keyword>
<dbReference type="GO" id="GO:0007005">
    <property type="term" value="P:mitochondrion organization"/>
    <property type="evidence" value="ECO:0007669"/>
    <property type="project" value="TreeGrafter"/>
</dbReference>
<dbReference type="SUPFAM" id="SSF140990">
    <property type="entry name" value="FtsH protease domain-like"/>
    <property type="match status" value="1"/>
</dbReference>
<dbReference type="FunFam" id="1.20.58.760:FF:000002">
    <property type="entry name" value="ATP-dependent zinc metalloprotease FtsH"/>
    <property type="match status" value="1"/>
</dbReference>
<dbReference type="InterPro" id="IPR005936">
    <property type="entry name" value="FtsH"/>
</dbReference>
<evidence type="ECO:0000256" key="20">
    <source>
        <dbReference type="RuleBase" id="RU003651"/>
    </source>
</evidence>
<keyword evidence="10" id="KW-0862">Zinc</keyword>
<evidence type="ECO:0000256" key="2">
    <source>
        <dbReference type="ARBA" id="ARBA00004325"/>
    </source>
</evidence>
<evidence type="ECO:0000256" key="14">
    <source>
        <dbReference type="ARBA" id="ARBA00023128"/>
    </source>
</evidence>
<keyword evidence="7" id="KW-0479">Metal-binding</keyword>
<dbReference type="GO" id="GO:0005524">
    <property type="term" value="F:ATP binding"/>
    <property type="evidence" value="ECO:0007669"/>
    <property type="project" value="UniProtKB-KW"/>
</dbReference>
<comment type="similarity">
    <text evidence="4">In the N-terminal section; belongs to the AAA ATPase family.</text>
</comment>
<dbReference type="PANTHER" id="PTHR23076:SF97">
    <property type="entry name" value="ATP-DEPENDENT ZINC METALLOPROTEASE YME1L1"/>
    <property type="match status" value="1"/>
</dbReference>
<dbReference type="SMART" id="SM00382">
    <property type="entry name" value="AAA"/>
    <property type="match status" value="1"/>
</dbReference>
<evidence type="ECO:0000313" key="22">
    <source>
        <dbReference type="Ensembl" id="ENSSRHP00000087931.1"/>
    </source>
</evidence>
<evidence type="ECO:0000256" key="7">
    <source>
        <dbReference type="ARBA" id="ARBA00022723"/>
    </source>
</evidence>
<keyword evidence="11 20" id="KW-0067">ATP-binding</keyword>
<dbReference type="FunFam" id="1.10.8.60:FF:000001">
    <property type="entry name" value="ATP-dependent zinc metalloprotease FtsH"/>
    <property type="match status" value="1"/>
</dbReference>